<evidence type="ECO:0000259" key="4">
    <source>
        <dbReference type="Pfam" id="PF08126"/>
    </source>
</evidence>
<proteinExistence type="predicted"/>
<dbReference type="InterPro" id="IPR001769">
    <property type="entry name" value="Gingipain"/>
</dbReference>
<evidence type="ECO:0000259" key="5">
    <source>
        <dbReference type="Pfam" id="PF13860"/>
    </source>
</evidence>
<name>A0A1F5RGH3_9BACT</name>
<dbReference type="InterPro" id="IPR013783">
    <property type="entry name" value="Ig-like_fold"/>
</dbReference>
<dbReference type="NCBIfam" id="NF038128">
    <property type="entry name" value="choice_anch_J"/>
    <property type="match status" value="1"/>
</dbReference>
<dbReference type="InterPro" id="IPR038490">
    <property type="entry name" value="Gingipain_propep_sf"/>
</dbReference>
<keyword evidence="1 2" id="KW-0732">Signal</keyword>
<dbReference type="Gene3D" id="3.40.50.10390">
    <property type="entry name" value="Gingipain r, domain 1"/>
    <property type="match status" value="1"/>
</dbReference>
<feature type="chain" id="PRO_5009520790" description="Gingipain R" evidence="2">
    <location>
        <begin position="24"/>
        <end position="1163"/>
    </location>
</feature>
<evidence type="ECO:0008006" key="8">
    <source>
        <dbReference type="Google" id="ProtNLM"/>
    </source>
</evidence>
<dbReference type="Gene3D" id="2.60.40.10">
    <property type="entry name" value="Immunoglobulins"/>
    <property type="match status" value="1"/>
</dbReference>
<reference evidence="6 7" key="1">
    <citation type="journal article" date="2016" name="Nat. Commun.">
        <title>Thousands of microbial genomes shed light on interconnected biogeochemical processes in an aquifer system.</title>
        <authorList>
            <person name="Anantharaman K."/>
            <person name="Brown C.T."/>
            <person name="Hug L.A."/>
            <person name="Sharon I."/>
            <person name="Castelle C.J."/>
            <person name="Probst A.J."/>
            <person name="Thomas B.C."/>
            <person name="Singh A."/>
            <person name="Wilkins M.J."/>
            <person name="Karaoz U."/>
            <person name="Brodie E.L."/>
            <person name="Williams K.H."/>
            <person name="Hubbard S.S."/>
            <person name="Banfield J.F."/>
        </authorList>
    </citation>
    <scope>NUCLEOTIDE SEQUENCE [LARGE SCALE GENOMIC DNA]</scope>
</reference>
<evidence type="ECO:0000256" key="1">
    <source>
        <dbReference type="ARBA" id="ARBA00022729"/>
    </source>
</evidence>
<protein>
    <recommendedName>
        <fullName evidence="8">Gingipain R</fullName>
    </recommendedName>
</protein>
<evidence type="ECO:0000256" key="2">
    <source>
        <dbReference type="SAM" id="SignalP"/>
    </source>
</evidence>
<dbReference type="Gene3D" id="3.40.50.1460">
    <property type="match status" value="1"/>
</dbReference>
<feature type="domain" description="FlgD/Vpr Ig-like" evidence="5">
    <location>
        <begin position="1094"/>
        <end position="1150"/>
    </location>
</feature>
<dbReference type="GO" id="GO:0004197">
    <property type="term" value="F:cysteine-type endopeptidase activity"/>
    <property type="evidence" value="ECO:0007669"/>
    <property type="project" value="InterPro"/>
</dbReference>
<dbReference type="Gene3D" id="2.60.120.260">
    <property type="entry name" value="Galactose-binding domain-like"/>
    <property type="match status" value="1"/>
</dbReference>
<accession>A0A1F5RGH3</accession>
<dbReference type="SUPFAM" id="SSF52129">
    <property type="entry name" value="Caspase-like"/>
    <property type="match status" value="1"/>
</dbReference>
<evidence type="ECO:0000259" key="3">
    <source>
        <dbReference type="Pfam" id="PF01364"/>
    </source>
</evidence>
<dbReference type="InterPro" id="IPR012600">
    <property type="entry name" value="Propeptide_C25"/>
</dbReference>
<dbReference type="InterPro" id="IPR029030">
    <property type="entry name" value="Caspase-like_dom_sf"/>
</dbReference>
<feature type="domain" description="Gingipain propeptide" evidence="4">
    <location>
        <begin position="58"/>
        <end position="205"/>
    </location>
</feature>
<dbReference type="Pfam" id="PF20773">
    <property type="entry name" value="InhA-like_MAM"/>
    <property type="match status" value="1"/>
</dbReference>
<evidence type="ECO:0000313" key="7">
    <source>
        <dbReference type="Proteomes" id="UP000177230"/>
    </source>
</evidence>
<dbReference type="AlphaFoldDB" id="A0A1F5RGH3"/>
<feature type="domain" description="Gingipain" evidence="3">
    <location>
        <begin position="255"/>
        <end position="575"/>
    </location>
</feature>
<dbReference type="Pfam" id="PF13860">
    <property type="entry name" value="FlgD_ig"/>
    <property type="match status" value="1"/>
</dbReference>
<dbReference type="Gene3D" id="2.60.40.4070">
    <property type="match status" value="1"/>
</dbReference>
<dbReference type="Pfam" id="PF08126">
    <property type="entry name" value="Propeptide_C25"/>
    <property type="match status" value="1"/>
</dbReference>
<feature type="signal peptide" evidence="2">
    <location>
        <begin position="1"/>
        <end position="23"/>
    </location>
</feature>
<organism evidence="6 7">
    <name type="scientific">Candidatus Edwardsbacteria bacterium GWF2_54_11</name>
    <dbReference type="NCBI Taxonomy" id="1817851"/>
    <lineage>
        <taxon>Bacteria</taxon>
        <taxon>Candidatus Edwardsiibacteriota</taxon>
    </lineage>
</organism>
<evidence type="ECO:0000313" key="6">
    <source>
        <dbReference type="EMBL" id="OGF13424.1"/>
    </source>
</evidence>
<dbReference type="Pfam" id="PF01364">
    <property type="entry name" value="Peptidase_C25"/>
    <property type="match status" value="1"/>
</dbReference>
<dbReference type="GO" id="GO:0006508">
    <property type="term" value="P:proteolysis"/>
    <property type="evidence" value="ECO:0007669"/>
    <property type="project" value="InterPro"/>
</dbReference>
<dbReference type="Gene3D" id="2.60.40.3800">
    <property type="match status" value="1"/>
</dbReference>
<dbReference type="EMBL" id="MFFM01000019">
    <property type="protein sequence ID" value="OGF13424.1"/>
    <property type="molecule type" value="Genomic_DNA"/>
</dbReference>
<dbReference type="InterPro" id="IPR025965">
    <property type="entry name" value="FlgD/Vpr_Ig-like"/>
</dbReference>
<gene>
    <name evidence="6" type="ORF">A2024_05435</name>
</gene>
<comment type="caution">
    <text evidence="6">The sequence shown here is derived from an EMBL/GenBank/DDBJ whole genome shotgun (WGS) entry which is preliminary data.</text>
</comment>
<dbReference type="InterPro" id="IPR026444">
    <property type="entry name" value="Secre_tail"/>
</dbReference>
<sequence length="1163" mass="126917">MNHRTIRSLAALILAISATAALAGQWVPLAADSHPGRTVGLSGAGPDAITLDVTLPGLDISEAKTKDGAYILLSVPDQGYNTEPGHPKLPVVSEWVEIPQGARVEAFLEVIAEQSFNLKDKGFDKKIMPVQLPVPKMPGAEEKVPFRIDQTVYSNNEFYGKAQVTLSQPVQMRGHRAVLVSFWPVAYNPVSGDIKVITKARIILKLSGSDIARTRKMATRYRSAAYDSPLSSTLINYGTYESSAKAVPALPINQLIIVGDEYYDALTPLVEWDTRKGYRVFVTRTSEIPGGADTASIRQYIKSQYDGENPPDFVLLVGDVDVIPAHITTSVGNPISDLYYSTMSGSDYLPDLYVSRISVADTTQLYNYIVKYLGYQQGSWTGDRSWMQKAFFTASNDNYAITEGTDNYCIALSRAHGIVCDSAYQRLGGSTVDITNAFNDGTTIMTYTGHGNYDLWASPAFYQSNVNALTNENMYTFITSFACLTGDYNVGECFAETWIRVANKGAVAFFGSSEESYWDEDDILQKYLYNTFLDSGYAWIGGMIVKSKLDYFRYWGNIPTTKRYFEMYNILGSGAIDLYTRQPLALTVSHPATVTLGPATVNVNVTAGAAVQNALVCLTYKSSGAILASGYSDASGNASLDIVTTSIDSIGVVVTAHNCAPYAGQINVSVTGPCVLHYKHTVDDPAGNGDGEANPGESMIMPLWVKNYGSTISTGTVKGILRTTGSQAAVTDSFYNFGLVYSGDSVQYAAGYKFTVSPACTNGAVIPFTLECHDTENSWTTNFSVKVSAPKLWYSTYCIIDPAPANNNGFAEPGETDSLRVFLKNKGLQTADNVTAILSSSDPYLTIVSDSSGYGNIQPDSAGGSVIPYLLTFGTPPQNPYYARLRLQMKTLGGAVVQYDSFMLAIASPGFYDNVEDSILTNRYQAGDLWHTTEYTSYSPTTCWRCGVGDDQNYLDNMNSSLITPEFAVGSQATVSFWHKYVIENGYDYGFLEYSTDGGSSWAELASYTGNLSTWTQASYDINGIPLGSRVMLRFRFTSDYSLNYSGWHIDDISVTTPAGVAVRPEEPKLSGVLRLNRSHPNPMRSNAVISYQIPSKSPITLTVYNILGQTIRMLDSGEKAPGLYQVNWDGRDSRGNSMASGIYFYRLTAGTVTLTQKLILVR</sequence>
<dbReference type="InterPro" id="IPR029031">
    <property type="entry name" value="Gingipain_N_sf"/>
</dbReference>
<dbReference type="Proteomes" id="UP000177230">
    <property type="component" value="Unassembled WGS sequence"/>
</dbReference>
<dbReference type="NCBIfam" id="TIGR04183">
    <property type="entry name" value="Por_Secre_tail"/>
    <property type="match status" value="1"/>
</dbReference>